<keyword evidence="1" id="KW-0472">Membrane</keyword>
<evidence type="ECO:0000256" key="1">
    <source>
        <dbReference type="SAM" id="Phobius"/>
    </source>
</evidence>
<protein>
    <submittedName>
        <fullName evidence="2">Uncharacterized protein</fullName>
    </submittedName>
</protein>
<feature type="transmembrane region" description="Helical" evidence="1">
    <location>
        <begin position="12"/>
        <end position="28"/>
    </location>
</feature>
<dbReference type="AlphaFoldDB" id="C1LPS7"/>
<sequence length="52" mass="5913">MLASDFLRTVRRNLITVSAPIFVGYIIYCDYHACKNYKGPKVENGSTNNETQ</sequence>
<accession>C1LPS7</accession>
<evidence type="ECO:0000313" key="2">
    <source>
        <dbReference type="EMBL" id="CAX76705.1"/>
    </source>
</evidence>
<dbReference type="EMBL" id="FN320979">
    <property type="protein sequence ID" value="CAX76705.1"/>
    <property type="molecule type" value="mRNA"/>
</dbReference>
<keyword evidence="1" id="KW-0812">Transmembrane</keyword>
<organism evidence="2">
    <name type="scientific">Schistosoma japonicum</name>
    <name type="common">Blood fluke</name>
    <dbReference type="NCBI Taxonomy" id="6182"/>
    <lineage>
        <taxon>Eukaryota</taxon>
        <taxon>Metazoa</taxon>
        <taxon>Spiralia</taxon>
        <taxon>Lophotrochozoa</taxon>
        <taxon>Platyhelminthes</taxon>
        <taxon>Trematoda</taxon>
        <taxon>Digenea</taxon>
        <taxon>Strigeidida</taxon>
        <taxon>Schistosomatoidea</taxon>
        <taxon>Schistosomatidae</taxon>
        <taxon>Schistosoma</taxon>
    </lineage>
</organism>
<reference evidence="2" key="1">
    <citation type="journal article" date="2009" name="Nature">
        <title>The Schistosoma japonicum genome reveals features of host-parasite interplay.</title>
        <authorList>
            <person name="Liu F."/>
            <person name="Zhou Y."/>
            <person name="Wang Z.Q."/>
            <person name="Lu G."/>
            <person name="Zheng H."/>
            <person name="Brindley P.J."/>
            <person name="McManus D.P."/>
            <person name="Blair D."/>
            <person name="Zhang Q.H."/>
            <person name="Zhong Y."/>
            <person name="Wang S."/>
            <person name="Han Z.G."/>
            <person name="Chen Z."/>
        </authorList>
    </citation>
    <scope>NUCLEOTIDE SEQUENCE</scope>
    <source>
        <strain evidence="2">Anhui</strain>
    </source>
</reference>
<reference evidence="2" key="2">
    <citation type="submission" date="2009-03" db="EMBL/GenBank/DDBJ databases">
        <authorList>
            <person name="Gang L."/>
        </authorList>
    </citation>
    <scope>NUCLEOTIDE SEQUENCE</scope>
    <source>
        <strain evidence="2">Anhui</strain>
    </source>
</reference>
<keyword evidence="1" id="KW-1133">Transmembrane helix</keyword>
<proteinExistence type="evidence at transcript level"/>
<name>C1LPS7_SCHJA</name>